<dbReference type="InterPro" id="IPR046341">
    <property type="entry name" value="SET_dom_sf"/>
</dbReference>
<dbReference type="EMBL" id="CAMXCT010006223">
    <property type="protein sequence ID" value="CAI4014157.1"/>
    <property type="molecule type" value="Genomic_DNA"/>
</dbReference>
<dbReference type="GO" id="GO:0020037">
    <property type="term" value="F:heme binding"/>
    <property type="evidence" value="ECO:0007669"/>
    <property type="project" value="InterPro"/>
</dbReference>
<dbReference type="GO" id="GO:0006707">
    <property type="term" value="P:cholesterol catabolic process"/>
    <property type="evidence" value="ECO:0007669"/>
    <property type="project" value="TreeGrafter"/>
</dbReference>
<comment type="caution">
    <text evidence="4">The sequence shown here is derived from an EMBL/GenBank/DDBJ whole genome shotgun (WGS) entry which is preliminary data.</text>
</comment>
<dbReference type="CDD" id="cd20071">
    <property type="entry name" value="SET_SMYD"/>
    <property type="match status" value="1"/>
</dbReference>
<dbReference type="Gene3D" id="2.170.270.10">
    <property type="entry name" value="SET domain"/>
    <property type="match status" value="1"/>
</dbReference>
<dbReference type="Pfam" id="PF00856">
    <property type="entry name" value="SET"/>
    <property type="match status" value="1"/>
</dbReference>
<reference evidence="4" key="1">
    <citation type="submission" date="2022-10" db="EMBL/GenBank/DDBJ databases">
        <authorList>
            <person name="Chen Y."/>
            <person name="Dougan E. K."/>
            <person name="Chan C."/>
            <person name="Rhodes N."/>
            <person name="Thang M."/>
        </authorList>
    </citation>
    <scope>NUCLEOTIDE SEQUENCE</scope>
</reference>
<sequence length="888" mass="98945">MSFHRKRSKPGSWRERSSVHQQDLVDPEIRRHHLQFNAHLHSRFANQRFVQVDGEPGYYVAFSYAACKEVMNDHACFSSNPFPDGRLVALNTMSKADHSRVLRYVHKHYTKDALEELKGDIQEVIEKCTSDLASGKVDGVKWAQRIHMSGTLARLGLKASWEKVDEIVALNDAMVALVAPLGGVGLPNERLPWTWSFQVALGLIRSVPPLLLMVAKLGVRCTWQIIRPDVNILNPPRKPRMGLWWKPELLHLVPRYFMLLHHLLYEDSKDGPLSSLREGVASGDLSLAECLTLMVQLMVNMTSANALCSLLFRLASEKEAAQKALRDTATYGEAFIQEVLRLDAPLQRNPRRCVKQPVAKGKTPQDGPKEGSQVLLFLGAANMDPTVFNQPEEFRLDREEQPLLTFGSGMHYCLGSNLVKLEMRMVLDHLTKFKSIALDDHYERIADVDVGNWGFCHLPILLNVLDYIERLVRGHSVNVRDTPDCGRGLFATSEPTGPGTPAIIFSEGPLGGIVQMSGSTRRRGGACCLCGHALGSPAWQLRLLTDKVTWTGSESDILEEPLSDIVEGKPLFGKRSPLFCSSACHDEHERILGPLRTRRAAAQRFARNARKIQCAFYMLAMKLICWCLAEAKKRPSAEAAAPLQALCRRPYWDAVDMPPEIDVESFKRKLAKEAEISRQLALKALGGRDALPSDWDFLDETGYANLIGALCCNCTVVVYMSPVIQHILQVTGMTDCAAKEAALTTLEPWIRALAVSPPQPDDTSEGEKAEEISWNTPSGRLSFSSKLIPPFRGYAIYPRMAFMNHSCRPTCGVEFDFAARILVLQQPYVDIQKGTELTISYLDSSLDAQADLIAMGTKGRQRQLLPYGISSCSCALLLLDAEEIRTGF</sequence>
<keyword evidence="7" id="KW-1185">Reference proteome</keyword>
<dbReference type="InterPro" id="IPR017972">
    <property type="entry name" value="Cyt_P450_CS"/>
</dbReference>
<name>A0A9P1GKW1_9DINO</name>
<dbReference type="OrthoDB" id="1470350at2759"/>
<dbReference type="InterPro" id="IPR036396">
    <property type="entry name" value="Cyt_P450_sf"/>
</dbReference>
<evidence type="ECO:0000259" key="3">
    <source>
        <dbReference type="PROSITE" id="PS50280"/>
    </source>
</evidence>
<organism evidence="4">
    <name type="scientific">Cladocopium goreaui</name>
    <dbReference type="NCBI Taxonomy" id="2562237"/>
    <lineage>
        <taxon>Eukaryota</taxon>
        <taxon>Sar</taxon>
        <taxon>Alveolata</taxon>
        <taxon>Dinophyceae</taxon>
        <taxon>Suessiales</taxon>
        <taxon>Symbiodiniaceae</taxon>
        <taxon>Cladocopium</taxon>
    </lineage>
</organism>
<dbReference type="SUPFAM" id="SSF48264">
    <property type="entry name" value="Cytochrome P450"/>
    <property type="match status" value="1"/>
</dbReference>
<dbReference type="PANTHER" id="PTHR46696">
    <property type="entry name" value="P450, PUTATIVE (EUROFUNG)-RELATED"/>
    <property type="match status" value="1"/>
</dbReference>
<dbReference type="SUPFAM" id="SSF82199">
    <property type="entry name" value="SET domain"/>
    <property type="match status" value="1"/>
</dbReference>
<dbReference type="EMBL" id="CAMXCT030006223">
    <property type="protein sequence ID" value="CAL4801469.1"/>
    <property type="molecule type" value="Genomic_DNA"/>
</dbReference>
<dbReference type="Pfam" id="PF00067">
    <property type="entry name" value="p450"/>
    <property type="match status" value="1"/>
</dbReference>
<dbReference type="GO" id="GO:0036199">
    <property type="term" value="F:cholest-4-en-3-one 26-monooxygenase activity"/>
    <property type="evidence" value="ECO:0007669"/>
    <property type="project" value="TreeGrafter"/>
</dbReference>
<feature type="domain" description="SET" evidence="3">
    <location>
        <begin position="475"/>
        <end position="842"/>
    </location>
</feature>
<comment type="similarity">
    <text evidence="1">Belongs to the cytochrome P450 family.</text>
</comment>
<dbReference type="PANTHER" id="PTHR46696:SF4">
    <property type="entry name" value="BIOTIN BIOSYNTHESIS CYTOCHROME P450"/>
    <property type="match status" value="1"/>
</dbReference>
<dbReference type="InterPro" id="IPR001214">
    <property type="entry name" value="SET_dom"/>
</dbReference>
<evidence type="ECO:0000313" key="7">
    <source>
        <dbReference type="Proteomes" id="UP001152797"/>
    </source>
</evidence>
<dbReference type="AlphaFoldDB" id="A0A9P1GKW1"/>
<dbReference type="InterPro" id="IPR001128">
    <property type="entry name" value="Cyt_P450"/>
</dbReference>
<dbReference type="Gene3D" id="1.10.630.10">
    <property type="entry name" value="Cytochrome P450"/>
    <property type="match status" value="1"/>
</dbReference>
<dbReference type="PRINTS" id="PR00359">
    <property type="entry name" value="BP450"/>
</dbReference>
<proteinExistence type="inferred from homology"/>
<dbReference type="PROSITE" id="PS50280">
    <property type="entry name" value="SET"/>
    <property type="match status" value="1"/>
</dbReference>
<dbReference type="GO" id="GO:0005506">
    <property type="term" value="F:iron ion binding"/>
    <property type="evidence" value="ECO:0007669"/>
    <property type="project" value="InterPro"/>
</dbReference>
<evidence type="ECO:0000256" key="2">
    <source>
        <dbReference type="SAM" id="MobiDB-lite"/>
    </source>
</evidence>
<evidence type="ECO:0000313" key="4">
    <source>
        <dbReference type="EMBL" id="CAI4014157.1"/>
    </source>
</evidence>
<gene>
    <name evidence="4" type="ORF">C1SCF055_LOCUS39081</name>
</gene>
<dbReference type="PROSITE" id="PS00086">
    <property type="entry name" value="CYTOCHROME_P450"/>
    <property type="match status" value="1"/>
</dbReference>
<dbReference type="Proteomes" id="UP001152797">
    <property type="component" value="Unassembled WGS sequence"/>
</dbReference>
<dbReference type="GO" id="GO:0008395">
    <property type="term" value="F:steroid hydroxylase activity"/>
    <property type="evidence" value="ECO:0007669"/>
    <property type="project" value="TreeGrafter"/>
</dbReference>
<evidence type="ECO:0000256" key="1">
    <source>
        <dbReference type="ARBA" id="ARBA00010617"/>
    </source>
</evidence>
<reference evidence="5" key="2">
    <citation type="submission" date="2024-04" db="EMBL/GenBank/DDBJ databases">
        <authorList>
            <person name="Chen Y."/>
            <person name="Shah S."/>
            <person name="Dougan E. K."/>
            <person name="Thang M."/>
            <person name="Chan C."/>
        </authorList>
    </citation>
    <scope>NUCLEOTIDE SEQUENCE [LARGE SCALE GENOMIC DNA]</scope>
</reference>
<dbReference type="CDD" id="cd00302">
    <property type="entry name" value="cytochrome_P450"/>
    <property type="match status" value="1"/>
</dbReference>
<evidence type="ECO:0000313" key="6">
    <source>
        <dbReference type="EMBL" id="CAL4801469.1"/>
    </source>
</evidence>
<feature type="region of interest" description="Disordered" evidence="2">
    <location>
        <begin position="1"/>
        <end position="22"/>
    </location>
</feature>
<dbReference type="EMBL" id="CAMXCT020006223">
    <property type="protein sequence ID" value="CAL1167532.1"/>
    <property type="molecule type" value="Genomic_DNA"/>
</dbReference>
<accession>A0A9P1GKW1</accession>
<dbReference type="InterPro" id="IPR002397">
    <property type="entry name" value="Cyt_P450_B"/>
</dbReference>
<evidence type="ECO:0000313" key="5">
    <source>
        <dbReference type="EMBL" id="CAL1167532.1"/>
    </source>
</evidence>
<protein>
    <submittedName>
        <fullName evidence="6">Cytochrome P450</fullName>
    </submittedName>
</protein>